<dbReference type="InterPro" id="IPR051328">
    <property type="entry name" value="T7SS_ABC-Transporter"/>
</dbReference>
<sequence>MSQMDNRAGFRAGLREAASPRTVALIAGVLLLQLGFVLSYVGAFHHPTPHKATLAVVAPQKAAPQVVGKLNALPGEPLEATAVADEATARERLRGGDTSGALIIDPASRTDTLLVSGAGGASTATALETVLTQAEATQKRTLSVVDAVPPQAGDARGLTSFYLVVGWTVGGYLLASLLGVAKGAKPASVAEAGLRLVTAVPYAVASGLGGALIVGPVLGALNDHLLALWGVGTLVVFGAAAVTIAFQALLGVLGIGLTVLLFVILGNPSAGGAYSPEMLPPFWRAISPALPNGAATHAIRHIVYFSGNGITGNLLVLSAYAVLGTLVTLLVTARIQRRAPLPATGSAGATPVAAAG</sequence>
<evidence type="ECO:0000256" key="5">
    <source>
        <dbReference type="SAM" id="Phobius"/>
    </source>
</evidence>
<evidence type="ECO:0000256" key="4">
    <source>
        <dbReference type="ARBA" id="ARBA00023136"/>
    </source>
</evidence>
<evidence type="ECO:0000313" key="6">
    <source>
        <dbReference type="EMBL" id="TGA92495.1"/>
    </source>
</evidence>
<keyword evidence="4 5" id="KW-0472">Membrane</keyword>
<name>A0A4Z0GBP7_9ACTN</name>
<organism evidence="6 7">
    <name type="scientific">Streptomyces palmae</name>
    <dbReference type="NCBI Taxonomy" id="1701085"/>
    <lineage>
        <taxon>Bacteria</taxon>
        <taxon>Bacillati</taxon>
        <taxon>Actinomycetota</taxon>
        <taxon>Actinomycetes</taxon>
        <taxon>Kitasatosporales</taxon>
        <taxon>Streptomycetaceae</taxon>
        <taxon>Streptomyces</taxon>
    </lineage>
</organism>
<dbReference type="PANTHER" id="PTHR43077:SF5">
    <property type="entry name" value="PHAGE INFECTION PROTEIN"/>
    <property type="match status" value="1"/>
</dbReference>
<protein>
    <submittedName>
        <fullName evidence="6">DUF3533 domain-containing protein</fullName>
    </submittedName>
</protein>
<reference evidence="6 7" key="1">
    <citation type="submission" date="2019-03" db="EMBL/GenBank/DDBJ databases">
        <authorList>
            <person name="Gonzalez-Pimentel J.L."/>
        </authorList>
    </citation>
    <scope>NUCLEOTIDE SEQUENCE [LARGE SCALE GENOMIC DNA]</scope>
    <source>
        <strain evidence="6 7">JCM 31289</strain>
    </source>
</reference>
<feature type="transmembrane region" description="Helical" evidence="5">
    <location>
        <begin position="226"/>
        <end position="246"/>
    </location>
</feature>
<dbReference type="OrthoDB" id="3217869at2"/>
<dbReference type="AlphaFoldDB" id="A0A4Z0GBP7"/>
<feature type="transmembrane region" description="Helical" evidence="5">
    <location>
        <begin position="161"/>
        <end position="181"/>
    </location>
</feature>
<keyword evidence="2 5" id="KW-0812">Transmembrane</keyword>
<evidence type="ECO:0000256" key="1">
    <source>
        <dbReference type="ARBA" id="ARBA00004141"/>
    </source>
</evidence>
<proteinExistence type="predicted"/>
<comment type="caution">
    <text evidence="6">The sequence shown here is derived from an EMBL/GenBank/DDBJ whole genome shotgun (WGS) entry which is preliminary data.</text>
</comment>
<evidence type="ECO:0000313" key="7">
    <source>
        <dbReference type="Proteomes" id="UP000297948"/>
    </source>
</evidence>
<comment type="subcellular location">
    <subcellularLocation>
        <location evidence="1">Membrane</location>
        <topology evidence="1">Multi-pass membrane protein</topology>
    </subcellularLocation>
</comment>
<feature type="transmembrane region" description="Helical" evidence="5">
    <location>
        <begin position="193"/>
        <end position="214"/>
    </location>
</feature>
<evidence type="ECO:0000256" key="3">
    <source>
        <dbReference type="ARBA" id="ARBA00022989"/>
    </source>
</evidence>
<keyword evidence="7" id="KW-1185">Reference proteome</keyword>
<dbReference type="PANTHER" id="PTHR43077">
    <property type="entry name" value="TRANSPORT PERMEASE YVFS-RELATED"/>
    <property type="match status" value="1"/>
</dbReference>
<feature type="transmembrane region" description="Helical" evidence="5">
    <location>
        <begin position="314"/>
        <end position="333"/>
    </location>
</feature>
<dbReference type="GO" id="GO:0016020">
    <property type="term" value="C:membrane"/>
    <property type="evidence" value="ECO:0007669"/>
    <property type="project" value="UniProtKB-SubCell"/>
</dbReference>
<keyword evidence="3 5" id="KW-1133">Transmembrane helix</keyword>
<dbReference type="Proteomes" id="UP000297948">
    <property type="component" value="Unassembled WGS sequence"/>
</dbReference>
<accession>A0A4Z0GBP7</accession>
<feature type="transmembrane region" description="Helical" evidence="5">
    <location>
        <begin position="253"/>
        <end position="274"/>
    </location>
</feature>
<dbReference type="EMBL" id="SRID01000398">
    <property type="protein sequence ID" value="TGA92495.1"/>
    <property type="molecule type" value="Genomic_DNA"/>
</dbReference>
<feature type="transmembrane region" description="Helical" evidence="5">
    <location>
        <begin position="21"/>
        <end position="41"/>
    </location>
</feature>
<gene>
    <name evidence="6" type="ORF">E4099_27680</name>
</gene>
<evidence type="ECO:0000256" key="2">
    <source>
        <dbReference type="ARBA" id="ARBA00022692"/>
    </source>
</evidence>